<accession>L1JPN0</accession>
<dbReference type="InterPro" id="IPR004263">
    <property type="entry name" value="Exostosin"/>
</dbReference>
<evidence type="ECO:0000313" key="6">
    <source>
        <dbReference type="EnsemblProtists" id="EKX50224"/>
    </source>
</evidence>
<dbReference type="EnsemblProtists" id="EKX50224">
    <property type="protein sequence ID" value="EKX50224"/>
    <property type="gene ID" value="GUITHDRAFT_104038"/>
</dbReference>
<dbReference type="Proteomes" id="UP000011087">
    <property type="component" value="Unassembled WGS sequence"/>
</dbReference>
<proteinExistence type="inferred from homology"/>
<dbReference type="PANTHER" id="PTHR11062">
    <property type="entry name" value="EXOSTOSIN HEPARAN SULFATE GLYCOSYLTRANSFERASE -RELATED"/>
    <property type="match status" value="1"/>
</dbReference>
<feature type="compositionally biased region" description="Polar residues" evidence="3">
    <location>
        <begin position="317"/>
        <end position="331"/>
    </location>
</feature>
<dbReference type="PaxDb" id="55529-EKX50224"/>
<dbReference type="eggNOG" id="KOG1021">
    <property type="taxonomic scope" value="Eukaryota"/>
</dbReference>
<dbReference type="InterPro" id="IPR040911">
    <property type="entry name" value="Exostosin_GT47"/>
</dbReference>
<feature type="domain" description="Exostosin GT47" evidence="4">
    <location>
        <begin position="341"/>
        <end position="669"/>
    </location>
</feature>
<dbReference type="RefSeq" id="XP_005837204.1">
    <property type="nucleotide sequence ID" value="XM_005837147.1"/>
</dbReference>
<dbReference type="Gene3D" id="1.25.40.10">
    <property type="entry name" value="Tetratricopeptide repeat domain"/>
    <property type="match status" value="1"/>
</dbReference>
<dbReference type="Pfam" id="PF13432">
    <property type="entry name" value="TPR_16"/>
    <property type="match status" value="1"/>
</dbReference>
<dbReference type="Pfam" id="PF13181">
    <property type="entry name" value="TPR_8"/>
    <property type="match status" value="1"/>
</dbReference>
<evidence type="ECO:0000256" key="1">
    <source>
        <dbReference type="ARBA" id="ARBA00010271"/>
    </source>
</evidence>
<evidence type="ECO:0000259" key="4">
    <source>
        <dbReference type="Pfam" id="PF03016"/>
    </source>
</evidence>
<evidence type="ECO:0000313" key="5">
    <source>
        <dbReference type="EMBL" id="EKX50224.1"/>
    </source>
</evidence>
<comment type="similarity">
    <text evidence="1">Belongs to the glycosyltransferase 47 family.</text>
</comment>
<dbReference type="SMART" id="SM00028">
    <property type="entry name" value="TPR"/>
    <property type="match status" value="4"/>
</dbReference>
<keyword evidence="7" id="KW-1185">Reference proteome</keyword>
<dbReference type="PROSITE" id="PS50005">
    <property type="entry name" value="TPR"/>
    <property type="match status" value="2"/>
</dbReference>
<dbReference type="GeneID" id="17306839"/>
<dbReference type="Pfam" id="PF13431">
    <property type="entry name" value="TPR_17"/>
    <property type="match status" value="1"/>
</dbReference>
<organism evidence="5">
    <name type="scientific">Guillardia theta (strain CCMP2712)</name>
    <name type="common">Cryptophyte</name>
    <dbReference type="NCBI Taxonomy" id="905079"/>
    <lineage>
        <taxon>Eukaryota</taxon>
        <taxon>Cryptophyceae</taxon>
        <taxon>Pyrenomonadales</taxon>
        <taxon>Geminigeraceae</taxon>
        <taxon>Guillardia</taxon>
    </lineage>
</organism>
<dbReference type="OrthoDB" id="1924787at2759"/>
<dbReference type="Pfam" id="PF03016">
    <property type="entry name" value="Exostosin_GT47"/>
    <property type="match status" value="1"/>
</dbReference>
<evidence type="ECO:0000256" key="3">
    <source>
        <dbReference type="SAM" id="MobiDB-lite"/>
    </source>
</evidence>
<feature type="region of interest" description="Disordered" evidence="3">
    <location>
        <begin position="317"/>
        <end position="342"/>
    </location>
</feature>
<evidence type="ECO:0000256" key="2">
    <source>
        <dbReference type="PROSITE-ProRule" id="PRU00339"/>
    </source>
</evidence>
<dbReference type="InterPro" id="IPR019734">
    <property type="entry name" value="TPR_rpt"/>
</dbReference>
<dbReference type="SUPFAM" id="SSF48452">
    <property type="entry name" value="TPR-like"/>
    <property type="match status" value="1"/>
</dbReference>
<dbReference type="GO" id="GO:0016757">
    <property type="term" value="F:glycosyltransferase activity"/>
    <property type="evidence" value="ECO:0007669"/>
    <property type="project" value="InterPro"/>
</dbReference>
<dbReference type="EMBL" id="JH992979">
    <property type="protein sequence ID" value="EKX50224.1"/>
    <property type="molecule type" value="Genomic_DNA"/>
</dbReference>
<feature type="repeat" description="TPR" evidence="2">
    <location>
        <begin position="160"/>
        <end position="193"/>
    </location>
</feature>
<gene>
    <name evidence="5" type="ORF">GUITHDRAFT_104038</name>
</gene>
<dbReference type="InterPro" id="IPR011990">
    <property type="entry name" value="TPR-like_helical_dom_sf"/>
</dbReference>
<keyword evidence="2" id="KW-0802">TPR repeat</keyword>
<reference evidence="6" key="3">
    <citation type="submission" date="2015-06" db="UniProtKB">
        <authorList>
            <consortium name="EnsemblProtists"/>
        </authorList>
    </citation>
    <scope>IDENTIFICATION</scope>
</reference>
<dbReference type="PANTHER" id="PTHR11062:SF281">
    <property type="entry name" value="EXOSTOSIN-LIKE 2"/>
    <property type="match status" value="1"/>
</dbReference>
<sequence>MDESSYRDHLKRGVWMCLVTGSKCSSCKEGKRVLIEVAMVFEGRVRFCLLKDGWKYTGKRKGSLVLLPDQGESRIVDYNDELSATALSHFLWYFLAEKVSLAGDQDGALVYLEQAAASKPNAADVHFKIGYIYHTHRQDLVKAVQHYEKAMGGGSTENAWNLKYMAGNAYLTLGYLEKARRMYEDAIKINPSSLSPYKEASIAARLAGNHSLSSSYLRKCLELQPKDADALAKMAEILVGEATEMAQEEARLQGSDRLPVWMRQEKQENSSTMEKLREAEALLLKSVSYNPTSSESRFLLGTVLKMLGRKEEAQQHFRQSVSLRDQGQSKGDSPARGKKKRRKMKVFVYDIHPQWNSAMLSLNMQQCRNSIYAAEVYIHEQLLLSDSLTLDPGAADLFFIPLYAACFLSSHFVRPGPGWPDNDVDIGKTYQAVQLVLEHVRQTYPFFDRSAGADHVLVLSSDWGSCQGPFLELHNSILLVTSGDRTLVRPAWYAARAADHMGSSEEFAVRSRLPCFQLFKDVVIPPLVPHPALTASYMGERTRGRDILVYFRGTAAGSVKALLYNKDYSLGIRQLLLRRYSRVRGWVVSDRINSSSYHDELLRSVFCLAPAGWELWSVRFFEAILLGCIPVLLTDDVQLPFQQRLDYSRFTVKVEQRRILELESILSSINETVIRRKQEGLKEVWKRMTYQRPPEDGDAFTGIMDELARRVETLGKTPAGGWT</sequence>
<evidence type="ECO:0000313" key="7">
    <source>
        <dbReference type="Proteomes" id="UP000011087"/>
    </source>
</evidence>
<name>L1JPN0_GUITC</name>
<reference evidence="7" key="2">
    <citation type="submission" date="2012-11" db="EMBL/GenBank/DDBJ databases">
        <authorList>
            <person name="Kuo A."/>
            <person name="Curtis B.A."/>
            <person name="Tanifuji G."/>
            <person name="Burki F."/>
            <person name="Gruber A."/>
            <person name="Irimia M."/>
            <person name="Maruyama S."/>
            <person name="Arias M.C."/>
            <person name="Ball S.G."/>
            <person name="Gile G.H."/>
            <person name="Hirakawa Y."/>
            <person name="Hopkins J.F."/>
            <person name="Rensing S.A."/>
            <person name="Schmutz J."/>
            <person name="Symeonidi A."/>
            <person name="Elias M."/>
            <person name="Eveleigh R.J."/>
            <person name="Herman E.K."/>
            <person name="Klute M.J."/>
            <person name="Nakayama T."/>
            <person name="Obornik M."/>
            <person name="Reyes-Prieto A."/>
            <person name="Armbrust E.V."/>
            <person name="Aves S.J."/>
            <person name="Beiko R.G."/>
            <person name="Coutinho P."/>
            <person name="Dacks J.B."/>
            <person name="Durnford D.G."/>
            <person name="Fast N.M."/>
            <person name="Green B.R."/>
            <person name="Grisdale C."/>
            <person name="Hempe F."/>
            <person name="Henrissat B."/>
            <person name="Hoppner M.P."/>
            <person name="Ishida K.-I."/>
            <person name="Kim E."/>
            <person name="Koreny L."/>
            <person name="Kroth P.G."/>
            <person name="Liu Y."/>
            <person name="Malik S.-B."/>
            <person name="Maier U.G."/>
            <person name="McRose D."/>
            <person name="Mock T."/>
            <person name="Neilson J.A."/>
            <person name="Onodera N.T."/>
            <person name="Poole A.M."/>
            <person name="Pritham E.J."/>
            <person name="Richards T.A."/>
            <person name="Rocap G."/>
            <person name="Roy S.W."/>
            <person name="Sarai C."/>
            <person name="Schaack S."/>
            <person name="Shirato S."/>
            <person name="Slamovits C.H."/>
            <person name="Spencer D.F."/>
            <person name="Suzuki S."/>
            <person name="Worden A.Z."/>
            <person name="Zauner S."/>
            <person name="Barry K."/>
            <person name="Bell C."/>
            <person name="Bharti A.K."/>
            <person name="Crow J.A."/>
            <person name="Grimwood J."/>
            <person name="Kramer R."/>
            <person name="Lindquist E."/>
            <person name="Lucas S."/>
            <person name="Salamov A."/>
            <person name="McFadden G.I."/>
            <person name="Lane C.E."/>
            <person name="Keeling P.J."/>
            <person name="Gray M.W."/>
            <person name="Grigoriev I.V."/>
            <person name="Archibald J.M."/>
        </authorList>
    </citation>
    <scope>NUCLEOTIDE SEQUENCE</scope>
    <source>
        <strain evidence="7">CCMP2712</strain>
    </source>
</reference>
<feature type="repeat" description="TPR" evidence="2">
    <location>
        <begin position="294"/>
        <end position="327"/>
    </location>
</feature>
<dbReference type="AlphaFoldDB" id="L1JPN0"/>
<dbReference type="KEGG" id="gtt:GUITHDRAFT_104038"/>
<protein>
    <recommendedName>
        <fullName evidence="4">Exostosin GT47 domain-containing protein</fullName>
    </recommendedName>
</protein>
<dbReference type="HOGENOM" id="CLU_382849_0_0_1"/>
<reference evidence="5 7" key="1">
    <citation type="journal article" date="2012" name="Nature">
        <title>Algal genomes reveal evolutionary mosaicism and the fate of nucleomorphs.</title>
        <authorList>
            <consortium name="DOE Joint Genome Institute"/>
            <person name="Curtis B.A."/>
            <person name="Tanifuji G."/>
            <person name="Burki F."/>
            <person name="Gruber A."/>
            <person name="Irimia M."/>
            <person name="Maruyama S."/>
            <person name="Arias M.C."/>
            <person name="Ball S.G."/>
            <person name="Gile G.H."/>
            <person name="Hirakawa Y."/>
            <person name="Hopkins J.F."/>
            <person name="Kuo A."/>
            <person name="Rensing S.A."/>
            <person name="Schmutz J."/>
            <person name="Symeonidi A."/>
            <person name="Elias M."/>
            <person name="Eveleigh R.J."/>
            <person name="Herman E.K."/>
            <person name="Klute M.J."/>
            <person name="Nakayama T."/>
            <person name="Obornik M."/>
            <person name="Reyes-Prieto A."/>
            <person name="Armbrust E.V."/>
            <person name="Aves S.J."/>
            <person name="Beiko R.G."/>
            <person name="Coutinho P."/>
            <person name="Dacks J.B."/>
            <person name="Durnford D.G."/>
            <person name="Fast N.M."/>
            <person name="Green B.R."/>
            <person name="Grisdale C.J."/>
            <person name="Hempel F."/>
            <person name="Henrissat B."/>
            <person name="Hoppner M.P."/>
            <person name="Ishida K."/>
            <person name="Kim E."/>
            <person name="Koreny L."/>
            <person name="Kroth P.G."/>
            <person name="Liu Y."/>
            <person name="Malik S.B."/>
            <person name="Maier U.G."/>
            <person name="McRose D."/>
            <person name="Mock T."/>
            <person name="Neilson J.A."/>
            <person name="Onodera N.T."/>
            <person name="Poole A.M."/>
            <person name="Pritham E.J."/>
            <person name="Richards T.A."/>
            <person name="Rocap G."/>
            <person name="Roy S.W."/>
            <person name="Sarai C."/>
            <person name="Schaack S."/>
            <person name="Shirato S."/>
            <person name="Slamovits C.H."/>
            <person name="Spencer D.F."/>
            <person name="Suzuki S."/>
            <person name="Worden A.Z."/>
            <person name="Zauner S."/>
            <person name="Barry K."/>
            <person name="Bell C."/>
            <person name="Bharti A.K."/>
            <person name="Crow J.A."/>
            <person name="Grimwood J."/>
            <person name="Kramer R."/>
            <person name="Lindquist E."/>
            <person name="Lucas S."/>
            <person name="Salamov A."/>
            <person name="McFadden G.I."/>
            <person name="Lane C.E."/>
            <person name="Keeling P.J."/>
            <person name="Gray M.W."/>
            <person name="Grigoriev I.V."/>
            <person name="Archibald J.M."/>
        </authorList>
    </citation>
    <scope>NUCLEOTIDE SEQUENCE</scope>
    <source>
        <strain evidence="5 7">CCMP2712</strain>
    </source>
</reference>